<reference evidence="2" key="1">
    <citation type="journal article" date="2020" name="mSystems">
        <title>Genome- and Community-Level Interaction Insights into Carbon Utilization and Element Cycling Functions of Hydrothermarchaeota in Hydrothermal Sediment.</title>
        <authorList>
            <person name="Zhou Z."/>
            <person name="Liu Y."/>
            <person name="Xu W."/>
            <person name="Pan J."/>
            <person name="Luo Z.H."/>
            <person name="Li M."/>
        </authorList>
    </citation>
    <scope>NUCLEOTIDE SEQUENCE [LARGE SCALE GENOMIC DNA]</scope>
    <source>
        <strain evidence="2">SpSt-594</strain>
    </source>
</reference>
<gene>
    <name evidence="2" type="ORF">ENT60_01225</name>
</gene>
<dbReference type="SUPFAM" id="SSF52980">
    <property type="entry name" value="Restriction endonuclease-like"/>
    <property type="match status" value="1"/>
</dbReference>
<accession>A0A7C4WF29</accession>
<comment type="caution">
    <text evidence="2">The sequence shown here is derived from an EMBL/GenBank/DDBJ whole genome shotgun (WGS) entry which is preliminary data.</text>
</comment>
<dbReference type="InterPro" id="IPR011335">
    <property type="entry name" value="Restrct_endonuc-II-like"/>
</dbReference>
<dbReference type="AlphaFoldDB" id="A0A7C4WF29"/>
<name>A0A7C4WF29_UNCW3</name>
<feature type="domain" description="Restriction endonuclease type II-like" evidence="1">
    <location>
        <begin position="149"/>
        <end position="245"/>
    </location>
</feature>
<sequence>MGKRFKFQNLEKIPDLTLVSIVKRKRDFEIIKKEKWYRIPVKNAPKEIAQIKYLAFYFPKIFGKRKWQILYYGKVKNIEVRKRIDLLPKEKDNPNALEDYYKITIKNLIRLKNPVVSKKGRRIIFIITTLEKLLNSKEINDLFITSPIEEKLYSELKKNNIPCERQYFVKEGNDFYSLDFAIFGKKGKIAIECDGEKYHLTKKAVFYDRERDNRLTSSGWWVLRFYSKDIKKSPERCVKLIKKTIKRIS</sequence>
<dbReference type="Gene3D" id="3.40.960.10">
    <property type="entry name" value="VSR Endonuclease"/>
    <property type="match status" value="1"/>
</dbReference>
<dbReference type="EMBL" id="DSZH01000058">
    <property type="protein sequence ID" value="HGU47173.1"/>
    <property type="molecule type" value="Genomic_DNA"/>
</dbReference>
<proteinExistence type="predicted"/>
<evidence type="ECO:0000313" key="2">
    <source>
        <dbReference type="EMBL" id="HGU47173.1"/>
    </source>
</evidence>
<dbReference type="InterPro" id="IPR049468">
    <property type="entry name" value="Restrct_endonuc-II-like_dom"/>
</dbReference>
<protein>
    <submittedName>
        <fullName evidence="2">DUF559 domain-containing protein</fullName>
    </submittedName>
</protein>
<evidence type="ECO:0000259" key="1">
    <source>
        <dbReference type="Pfam" id="PF18741"/>
    </source>
</evidence>
<dbReference type="Pfam" id="PF18741">
    <property type="entry name" value="MTES_1575"/>
    <property type="match status" value="1"/>
</dbReference>
<organism evidence="2">
    <name type="scientific">candidate division WOR-3 bacterium</name>
    <dbReference type="NCBI Taxonomy" id="2052148"/>
    <lineage>
        <taxon>Bacteria</taxon>
        <taxon>Bacteria division WOR-3</taxon>
    </lineage>
</organism>